<feature type="chain" id="PRO_5046921838" evidence="3">
    <location>
        <begin position="30"/>
        <end position="529"/>
    </location>
</feature>
<dbReference type="EMBL" id="CP151767">
    <property type="protein sequence ID" value="WZU66946.2"/>
    <property type="molecule type" value="Genomic_DNA"/>
</dbReference>
<dbReference type="PANTHER" id="PTHR30570">
    <property type="entry name" value="PERIPLASMIC PHOSPHATE BINDING COMPONENT OF PHOSPHATE ABC TRANSPORTER"/>
    <property type="match status" value="1"/>
</dbReference>
<sequence>MLKTSLMQTTMMAGVLSVAALAQTTAAYAEEVTLRAMDGSSDITANLMDFDGNRYTLETAIGEIQIDASQVECIAGACPTEAAEPGTASAFEVAGNPYVVDGLLPSLFQDFASGVSGSANVNNGSVSIASANGADVGTVSLVGAQPLDGMRRLVDDRSLLAISDRPMTEEQARVFSTVGKPNPTTEDRQVVLALDGLVIVAAPGNPVNAISRIDIARIFAGQITNWRDLGGPNAPINIYTPANDSSIAQNFAEQVMAPASLRLTTQAETLSDDAAVSDAVAADPFGIGFVNFSGQTAGKAMSILGECGIQTPPNAFTIKTEEYPFTRRLLVYRATDDLPQLADDFISYLDTADAQNVIAESGFVDKTVSVVSSDEQGRRYAAAMWPTDAQTNLRELGDMVTQLLPAQRVSLTFRFLPGSSQLEARALEDVQRLADLLAAGEVFANKELLLVGFTDSAGAPAANRGLSEQRAERVRQILSSVALPGSLDSTPIRTLGYGEASPLTCNTTAEGRATNRRVEVWVRDIVATN</sequence>
<keyword evidence="2" id="KW-0472">Membrane</keyword>
<dbReference type="Gene3D" id="3.30.1330.60">
    <property type="entry name" value="OmpA-like domain"/>
    <property type="match status" value="1"/>
</dbReference>
<dbReference type="InterPro" id="IPR024370">
    <property type="entry name" value="PBP_domain"/>
</dbReference>
<dbReference type="PANTHER" id="PTHR30570:SF1">
    <property type="entry name" value="PHOSPHATE-BINDING PROTEIN PSTS"/>
    <property type="match status" value="1"/>
</dbReference>
<evidence type="ECO:0000313" key="5">
    <source>
        <dbReference type="EMBL" id="WZU66946.2"/>
    </source>
</evidence>
<dbReference type="Pfam" id="PF00691">
    <property type="entry name" value="OmpA"/>
    <property type="match status" value="1"/>
</dbReference>
<gene>
    <name evidence="5" type="ORF">AABB31_18470</name>
</gene>
<dbReference type="Gene3D" id="3.40.190.10">
    <property type="entry name" value="Periplasmic binding protein-like II"/>
    <property type="match status" value="2"/>
</dbReference>
<evidence type="ECO:0000313" key="6">
    <source>
        <dbReference type="Proteomes" id="UP001470809"/>
    </source>
</evidence>
<dbReference type="Pfam" id="PF12849">
    <property type="entry name" value="PBP_like_2"/>
    <property type="match status" value="1"/>
</dbReference>
<proteinExistence type="predicted"/>
<dbReference type="AlphaFoldDB" id="A0AAN0NI75"/>
<protein>
    <submittedName>
        <fullName evidence="5">Substrate-binding domain-containing protein</fullName>
    </submittedName>
</protein>
<reference evidence="6" key="1">
    <citation type="submission" date="2024-04" db="EMBL/GenBank/DDBJ databases">
        <title>Phylogenomic analyses of a clade within the roseobacter group suggest taxonomic reassignments of species of the genera Aestuariivita, Citreicella, Loktanella, Nautella, Pelagibaca, Ruegeria, Thalassobius, Thiobacimonas and Tropicibacter, and the proposal o.</title>
        <authorList>
            <person name="Jeon C.O."/>
        </authorList>
    </citation>
    <scope>NUCLEOTIDE SEQUENCE [LARGE SCALE GENOMIC DNA]</scope>
    <source>
        <strain evidence="6">SS1-5</strain>
    </source>
</reference>
<dbReference type="Proteomes" id="UP001470809">
    <property type="component" value="Chromosome"/>
</dbReference>
<reference evidence="5 6" key="2">
    <citation type="submission" date="2024-08" db="EMBL/GenBank/DDBJ databases">
        <title>Phylogenomic analyses of a clade within the roseobacter group suggest taxonomic reassignments of species of the genera Aestuariivita, Citreicella, Loktanella, Nautella, Pelagibaca, Ruegeria, Thalassobius, Thiobacimonas and Tropicibacter, and the proposal o.</title>
        <authorList>
            <person name="Jeon C.O."/>
        </authorList>
    </citation>
    <scope>NUCLEOTIDE SEQUENCE [LARGE SCALE GENOMIC DNA]</scope>
    <source>
        <strain evidence="5 6">SS1-5</strain>
    </source>
</reference>
<dbReference type="SUPFAM" id="SSF53850">
    <property type="entry name" value="Periplasmic binding protein-like II"/>
    <property type="match status" value="1"/>
</dbReference>
<evidence type="ECO:0000256" key="1">
    <source>
        <dbReference type="ARBA" id="ARBA00022729"/>
    </source>
</evidence>
<dbReference type="CDD" id="cd07185">
    <property type="entry name" value="OmpA_C-like"/>
    <property type="match status" value="1"/>
</dbReference>
<keyword evidence="6" id="KW-1185">Reference proteome</keyword>
<dbReference type="PROSITE" id="PS51123">
    <property type="entry name" value="OMPA_2"/>
    <property type="match status" value="1"/>
</dbReference>
<dbReference type="RefSeq" id="WP_373635296.1">
    <property type="nucleotide sequence ID" value="NZ_CP151767.2"/>
</dbReference>
<feature type="signal peptide" evidence="3">
    <location>
        <begin position="1"/>
        <end position="29"/>
    </location>
</feature>
<dbReference type="InterPro" id="IPR036737">
    <property type="entry name" value="OmpA-like_sf"/>
</dbReference>
<name>A0AAN0NI75_9RHOB</name>
<evidence type="ECO:0000256" key="3">
    <source>
        <dbReference type="SAM" id="SignalP"/>
    </source>
</evidence>
<dbReference type="GO" id="GO:0016020">
    <property type="term" value="C:membrane"/>
    <property type="evidence" value="ECO:0007669"/>
    <property type="project" value="UniProtKB-UniRule"/>
</dbReference>
<organism evidence="5 6">
    <name type="scientific">Yoonia rhodophyticola</name>
    <dbReference type="NCBI Taxonomy" id="3137370"/>
    <lineage>
        <taxon>Bacteria</taxon>
        <taxon>Pseudomonadati</taxon>
        <taxon>Pseudomonadota</taxon>
        <taxon>Alphaproteobacteria</taxon>
        <taxon>Rhodobacterales</taxon>
        <taxon>Paracoccaceae</taxon>
        <taxon>Yoonia</taxon>
    </lineage>
</organism>
<dbReference type="KEGG" id="yrh:AABB31_18470"/>
<feature type="domain" description="OmpA-like" evidence="4">
    <location>
        <begin position="402"/>
        <end position="526"/>
    </location>
</feature>
<dbReference type="SUPFAM" id="SSF103088">
    <property type="entry name" value="OmpA-like"/>
    <property type="match status" value="1"/>
</dbReference>
<dbReference type="InterPro" id="IPR050811">
    <property type="entry name" value="Phosphate_ABC_transporter"/>
</dbReference>
<dbReference type="InterPro" id="IPR006665">
    <property type="entry name" value="OmpA-like"/>
</dbReference>
<evidence type="ECO:0000259" key="4">
    <source>
        <dbReference type="PROSITE" id="PS51123"/>
    </source>
</evidence>
<accession>A0AAN0NI75</accession>
<keyword evidence="1 3" id="KW-0732">Signal</keyword>
<evidence type="ECO:0000256" key="2">
    <source>
        <dbReference type="PROSITE-ProRule" id="PRU00473"/>
    </source>
</evidence>